<feature type="transmembrane region" description="Helical" evidence="1">
    <location>
        <begin position="167"/>
        <end position="190"/>
    </location>
</feature>
<keyword evidence="1" id="KW-0472">Membrane</keyword>
<evidence type="ECO:0000313" key="3">
    <source>
        <dbReference type="Proteomes" id="UP001209878"/>
    </source>
</evidence>
<protein>
    <submittedName>
        <fullName evidence="2">Uncharacterized protein</fullName>
    </submittedName>
</protein>
<name>A0AAD9NS13_RIDPI</name>
<accession>A0AAD9NS13</accession>
<dbReference type="EMBL" id="JAODUO010000537">
    <property type="protein sequence ID" value="KAK2178598.1"/>
    <property type="molecule type" value="Genomic_DNA"/>
</dbReference>
<evidence type="ECO:0000256" key="1">
    <source>
        <dbReference type="SAM" id="Phobius"/>
    </source>
</evidence>
<organism evidence="2 3">
    <name type="scientific">Ridgeia piscesae</name>
    <name type="common">Tubeworm</name>
    <dbReference type="NCBI Taxonomy" id="27915"/>
    <lineage>
        <taxon>Eukaryota</taxon>
        <taxon>Metazoa</taxon>
        <taxon>Spiralia</taxon>
        <taxon>Lophotrochozoa</taxon>
        <taxon>Annelida</taxon>
        <taxon>Polychaeta</taxon>
        <taxon>Sedentaria</taxon>
        <taxon>Canalipalpata</taxon>
        <taxon>Sabellida</taxon>
        <taxon>Siboglinidae</taxon>
        <taxon>Ridgeia</taxon>
    </lineage>
</organism>
<reference evidence="2" key="1">
    <citation type="journal article" date="2023" name="Mol. Biol. Evol.">
        <title>Third-Generation Sequencing Reveals the Adaptive Role of the Epigenome in Three Deep-Sea Polychaetes.</title>
        <authorList>
            <person name="Perez M."/>
            <person name="Aroh O."/>
            <person name="Sun Y."/>
            <person name="Lan Y."/>
            <person name="Juniper S.K."/>
            <person name="Young C.R."/>
            <person name="Angers B."/>
            <person name="Qian P.Y."/>
        </authorList>
    </citation>
    <scope>NUCLEOTIDE SEQUENCE</scope>
    <source>
        <strain evidence="2">R07B-5</strain>
    </source>
</reference>
<keyword evidence="3" id="KW-1185">Reference proteome</keyword>
<comment type="caution">
    <text evidence="2">The sequence shown here is derived from an EMBL/GenBank/DDBJ whole genome shotgun (WGS) entry which is preliminary data.</text>
</comment>
<evidence type="ECO:0000313" key="2">
    <source>
        <dbReference type="EMBL" id="KAK2178598.1"/>
    </source>
</evidence>
<gene>
    <name evidence="2" type="ORF">NP493_538g04007</name>
</gene>
<keyword evidence="1" id="KW-0812">Transmembrane</keyword>
<dbReference type="Proteomes" id="UP001209878">
    <property type="component" value="Unassembled WGS sequence"/>
</dbReference>
<dbReference type="AlphaFoldDB" id="A0AAD9NS13"/>
<keyword evidence="1" id="KW-1133">Transmembrane helix</keyword>
<proteinExistence type="predicted"/>
<sequence>MEVYVERPGNPTHFRHTFVSDEKKQMRLKIRLTLGGTHFETWPEPLAVQLMRETEIPVPPCDKSVKTPPHTFGSCKVIARGAIQEDTHEISEKGLGKTCMTNKMYSCASGEMCFGHDGTSHGHCVCFIGYARHNNSGPCKPIAPTAIPVLIHGHSAKEPKKAASKELVIVLCSCVAGIAVIGIVVLLVILRLRKQRARYAQHEQLLNNDDDDDVEPLDMTT</sequence>